<dbReference type="RefSeq" id="WP_212526398.1">
    <property type="nucleotide sequence ID" value="NZ_JAGSOG010000003.1"/>
</dbReference>
<keyword evidence="5" id="KW-1185">Reference proteome</keyword>
<keyword evidence="2" id="KW-0812">Transmembrane</keyword>
<dbReference type="PROSITE" id="PS51257">
    <property type="entry name" value="PROKAR_LIPOPROTEIN"/>
    <property type="match status" value="1"/>
</dbReference>
<keyword evidence="2" id="KW-0472">Membrane</keyword>
<feature type="signal peptide" evidence="3">
    <location>
        <begin position="1"/>
        <end position="30"/>
    </location>
</feature>
<dbReference type="Proteomes" id="UP000675781">
    <property type="component" value="Unassembled WGS sequence"/>
</dbReference>
<evidence type="ECO:0008006" key="6">
    <source>
        <dbReference type="Google" id="ProtNLM"/>
    </source>
</evidence>
<feature type="compositionally biased region" description="Low complexity" evidence="1">
    <location>
        <begin position="200"/>
        <end position="251"/>
    </location>
</feature>
<gene>
    <name evidence="4" type="ORF">KDL01_01250</name>
</gene>
<dbReference type="AlphaFoldDB" id="A0A941EJF0"/>
<evidence type="ECO:0000256" key="1">
    <source>
        <dbReference type="SAM" id="MobiDB-lite"/>
    </source>
</evidence>
<feature type="transmembrane region" description="Helical" evidence="2">
    <location>
        <begin position="266"/>
        <end position="285"/>
    </location>
</feature>
<evidence type="ECO:0000313" key="5">
    <source>
        <dbReference type="Proteomes" id="UP000675781"/>
    </source>
</evidence>
<name>A0A941EJF0_9ACTN</name>
<feature type="region of interest" description="Disordered" evidence="1">
    <location>
        <begin position="182"/>
        <end position="264"/>
    </location>
</feature>
<accession>A0A941EJF0</accession>
<evidence type="ECO:0000313" key="4">
    <source>
        <dbReference type="EMBL" id="MBR7831865.1"/>
    </source>
</evidence>
<dbReference type="InterPro" id="IPR006311">
    <property type="entry name" value="TAT_signal"/>
</dbReference>
<proteinExistence type="predicted"/>
<protein>
    <recommendedName>
        <fullName evidence="6">LPXTG cell wall anchor domain-containing protein</fullName>
    </recommendedName>
</protein>
<reference evidence="4" key="1">
    <citation type="submission" date="2021-04" db="EMBL/GenBank/DDBJ databases">
        <title>Genome based classification of Actinospica acidithermotolerans sp. nov., an actinobacterium isolated from an Indonesian hot spring.</title>
        <authorList>
            <person name="Kusuma A.B."/>
            <person name="Putra K.E."/>
            <person name="Nafisah S."/>
            <person name="Loh J."/>
            <person name="Nouioui I."/>
            <person name="Goodfellow M."/>
        </authorList>
    </citation>
    <scope>NUCLEOTIDE SEQUENCE</scope>
    <source>
        <strain evidence="4">CSCA 57</strain>
    </source>
</reference>
<dbReference type="EMBL" id="JAGSOG010000003">
    <property type="protein sequence ID" value="MBR7831865.1"/>
    <property type="molecule type" value="Genomic_DNA"/>
</dbReference>
<dbReference type="PROSITE" id="PS51318">
    <property type="entry name" value="TAT"/>
    <property type="match status" value="1"/>
</dbReference>
<organism evidence="4 5">
    <name type="scientific">Actinospica durhamensis</name>
    <dbReference type="NCBI Taxonomy" id="1508375"/>
    <lineage>
        <taxon>Bacteria</taxon>
        <taxon>Bacillati</taxon>
        <taxon>Actinomycetota</taxon>
        <taxon>Actinomycetes</taxon>
        <taxon>Catenulisporales</taxon>
        <taxon>Actinospicaceae</taxon>
        <taxon>Actinospica</taxon>
    </lineage>
</organism>
<evidence type="ECO:0000256" key="2">
    <source>
        <dbReference type="SAM" id="Phobius"/>
    </source>
</evidence>
<evidence type="ECO:0000256" key="3">
    <source>
        <dbReference type="SAM" id="SignalP"/>
    </source>
</evidence>
<sequence length="293" mass="29999">MAAKRTLITGVCAAVLAGCALTCAAPAASAASVELKITESWSGSLPQRVEPGQTVTLLTSFGQNTYHQPIQISGLSFGLSAQGSTIDHEVQVQFMNPVTHAWVTESPDNGQSWSYEFDTFLTEEPGKTYTSGVRFTIEDKAPAGTWTVDYPTVWGVTTQTALPYGAISFPTGPTRTFTFKSSTATAPVPVHSTAPASVRTTHAASKPSPSPSPRKAATSAAPTTPSATETATTAAAPSPSAAAPSATPISADLAADGKPSSTASPALAAGAAAAVVALLLGLGLWRRVRRRGV</sequence>
<keyword evidence="3" id="KW-0732">Signal</keyword>
<keyword evidence="2" id="KW-1133">Transmembrane helix</keyword>
<comment type="caution">
    <text evidence="4">The sequence shown here is derived from an EMBL/GenBank/DDBJ whole genome shotgun (WGS) entry which is preliminary data.</text>
</comment>
<feature type="chain" id="PRO_5036921924" description="LPXTG cell wall anchor domain-containing protein" evidence="3">
    <location>
        <begin position="31"/>
        <end position="293"/>
    </location>
</feature>